<evidence type="ECO:0000256" key="1">
    <source>
        <dbReference type="SAM" id="Coils"/>
    </source>
</evidence>
<proteinExistence type="predicted"/>
<dbReference type="EMBL" id="JAAAPO010000002">
    <property type="protein sequence ID" value="NBC35864.1"/>
    <property type="molecule type" value="Genomic_DNA"/>
</dbReference>
<dbReference type="Gene3D" id="3.10.450.160">
    <property type="entry name" value="inner membrane protein cigr"/>
    <property type="match status" value="1"/>
</dbReference>
<dbReference type="InterPro" id="IPR024572">
    <property type="entry name" value="RcnB"/>
</dbReference>
<dbReference type="Pfam" id="PF11776">
    <property type="entry name" value="RcnB"/>
    <property type="match status" value="1"/>
</dbReference>
<feature type="signal peptide" evidence="2">
    <location>
        <begin position="1"/>
        <end position="25"/>
    </location>
</feature>
<feature type="coiled-coil region" evidence="1">
    <location>
        <begin position="32"/>
        <end position="85"/>
    </location>
</feature>
<keyword evidence="4" id="KW-1185">Reference proteome</keyword>
<evidence type="ECO:0000313" key="4">
    <source>
        <dbReference type="Proteomes" id="UP000753724"/>
    </source>
</evidence>
<dbReference type="RefSeq" id="WP_161717160.1">
    <property type="nucleotide sequence ID" value="NZ_JAAAPO010000002.1"/>
</dbReference>
<protein>
    <recommendedName>
        <fullName evidence="5">Ni/Co efflux regulator RcnB</fullName>
    </recommendedName>
</protein>
<accession>A0ABW9XBF4</accession>
<keyword evidence="1" id="KW-0175">Coiled coil</keyword>
<organism evidence="3 4">
    <name type="scientific">Novosphingobium ovatum</name>
    <dbReference type="NCBI Taxonomy" id="1908523"/>
    <lineage>
        <taxon>Bacteria</taxon>
        <taxon>Pseudomonadati</taxon>
        <taxon>Pseudomonadota</taxon>
        <taxon>Alphaproteobacteria</taxon>
        <taxon>Sphingomonadales</taxon>
        <taxon>Sphingomonadaceae</taxon>
        <taxon>Novosphingobium</taxon>
    </lineage>
</organism>
<name>A0ABW9XBF4_9SPHN</name>
<comment type="caution">
    <text evidence="3">The sequence shown here is derived from an EMBL/GenBank/DDBJ whole genome shotgun (WGS) entry which is preliminary data.</text>
</comment>
<evidence type="ECO:0008006" key="5">
    <source>
        <dbReference type="Google" id="ProtNLM"/>
    </source>
</evidence>
<evidence type="ECO:0000256" key="2">
    <source>
        <dbReference type="SAM" id="SignalP"/>
    </source>
</evidence>
<evidence type="ECO:0000313" key="3">
    <source>
        <dbReference type="EMBL" id="NBC35864.1"/>
    </source>
</evidence>
<feature type="chain" id="PRO_5047189515" description="Ni/Co efflux regulator RcnB" evidence="2">
    <location>
        <begin position="26"/>
        <end position="165"/>
    </location>
</feature>
<gene>
    <name evidence="3" type="ORF">GTZ99_04760</name>
</gene>
<reference evidence="4" key="1">
    <citation type="submission" date="2020-01" db="EMBL/GenBank/DDBJ databases">
        <title>Sphingomonas sp. strain CSW-10.</title>
        <authorList>
            <person name="Chen W.-M."/>
        </authorList>
    </citation>
    <scope>NUCLEOTIDE SEQUENCE [LARGE SCALE GENOMIC DNA]</scope>
    <source>
        <strain evidence="4">FSY-8</strain>
    </source>
</reference>
<dbReference type="Proteomes" id="UP000753724">
    <property type="component" value="Unassembled WGS sequence"/>
</dbReference>
<sequence length="165" mass="20003">MRKTLLALMAATTIASGLAPVAASAQPRFEPTRELHQDRREIRQDREEIRRDIARGDYREAREDRRELREDRREYREDWREYRRAHADRFRGPAYAGPRGYAYRPVNPGYRFAPDYYNRRYWVDPMAYRLPRVGVNERWVRYGHDVVRIDIRSGRVLQVYSSFFF</sequence>
<keyword evidence="2" id="KW-0732">Signal</keyword>